<feature type="compositionally biased region" description="Polar residues" evidence="1">
    <location>
        <begin position="12"/>
        <end position="22"/>
    </location>
</feature>
<dbReference type="InParanoid" id="K1QK35"/>
<feature type="region of interest" description="Disordered" evidence="1">
    <location>
        <begin position="1"/>
        <end position="22"/>
    </location>
</feature>
<gene>
    <name evidence="2" type="ORF">CGI_10009734</name>
</gene>
<accession>K1QK35</accession>
<reference evidence="2" key="1">
    <citation type="journal article" date="2012" name="Nature">
        <title>The oyster genome reveals stress adaptation and complexity of shell formation.</title>
        <authorList>
            <person name="Zhang G."/>
            <person name="Fang X."/>
            <person name="Guo X."/>
            <person name="Li L."/>
            <person name="Luo R."/>
            <person name="Xu F."/>
            <person name="Yang P."/>
            <person name="Zhang L."/>
            <person name="Wang X."/>
            <person name="Qi H."/>
            <person name="Xiong Z."/>
            <person name="Que H."/>
            <person name="Xie Y."/>
            <person name="Holland P.W."/>
            <person name="Paps J."/>
            <person name="Zhu Y."/>
            <person name="Wu F."/>
            <person name="Chen Y."/>
            <person name="Wang J."/>
            <person name="Peng C."/>
            <person name="Meng J."/>
            <person name="Yang L."/>
            <person name="Liu J."/>
            <person name="Wen B."/>
            <person name="Zhang N."/>
            <person name="Huang Z."/>
            <person name="Zhu Q."/>
            <person name="Feng Y."/>
            <person name="Mount A."/>
            <person name="Hedgecock D."/>
            <person name="Xu Z."/>
            <person name="Liu Y."/>
            <person name="Domazet-Loso T."/>
            <person name="Du Y."/>
            <person name="Sun X."/>
            <person name="Zhang S."/>
            <person name="Liu B."/>
            <person name="Cheng P."/>
            <person name="Jiang X."/>
            <person name="Li J."/>
            <person name="Fan D."/>
            <person name="Wang W."/>
            <person name="Fu W."/>
            <person name="Wang T."/>
            <person name="Wang B."/>
            <person name="Zhang J."/>
            <person name="Peng Z."/>
            <person name="Li Y."/>
            <person name="Li N."/>
            <person name="Wang J."/>
            <person name="Chen M."/>
            <person name="He Y."/>
            <person name="Tan F."/>
            <person name="Song X."/>
            <person name="Zheng Q."/>
            <person name="Huang R."/>
            <person name="Yang H."/>
            <person name="Du X."/>
            <person name="Chen L."/>
            <person name="Yang M."/>
            <person name="Gaffney P.M."/>
            <person name="Wang S."/>
            <person name="Luo L."/>
            <person name="She Z."/>
            <person name="Ming Y."/>
            <person name="Huang W."/>
            <person name="Zhang S."/>
            <person name="Huang B."/>
            <person name="Zhang Y."/>
            <person name="Qu T."/>
            <person name="Ni P."/>
            <person name="Miao G."/>
            <person name="Wang J."/>
            <person name="Wang Q."/>
            <person name="Steinberg C.E."/>
            <person name="Wang H."/>
            <person name="Li N."/>
            <person name="Qian L."/>
            <person name="Zhang G."/>
            <person name="Li Y."/>
            <person name="Yang H."/>
            <person name="Liu X."/>
            <person name="Wang J."/>
            <person name="Yin Y."/>
            <person name="Wang J."/>
        </authorList>
    </citation>
    <scope>NUCLEOTIDE SEQUENCE [LARGE SCALE GENOMIC DNA]</scope>
    <source>
        <strain evidence="2">05x7-T-G4-1.051#20</strain>
    </source>
</reference>
<feature type="region of interest" description="Disordered" evidence="1">
    <location>
        <begin position="51"/>
        <end position="70"/>
    </location>
</feature>
<feature type="region of interest" description="Disordered" evidence="1">
    <location>
        <begin position="102"/>
        <end position="121"/>
    </location>
</feature>
<evidence type="ECO:0000256" key="1">
    <source>
        <dbReference type="SAM" id="MobiDB-lite"/>
    </source>
</evidence>
<evidence type="ECO:0000313" key="2">
    <source>
        <dbReference type="EMBL" id="EKC31504.1"/>
    </source>
</evidence>
<sequence length="136" mass="15062">MQEKSAVGGRSPQINGSKNYSNVENQTENNYFVLQKSNPSYELAGECIVGSESPYNEAEDGTYDNLGNKDARKAPAEDIYNHTSSAELSDLSDYDVTNHKHLNEEDSTYDHAGVGDSSYGHFDLHPIKETDYSMLS</sequence>
<name>K1QK35_MAGGI</name>
<dbReference type="HOGENOM" id="CLU_124071_0_0_1"/>
<organism evidence="2">
    <name type="scientific">Magallana gigas</name>
    <name type="common">Pacific oyster</name>
    <name type="synonym">Crassostrea gigas</name>
    <dbReference type="NCBI Taxonomy" id="29159"/>
    <lineage>
        <taxon>Eukaryota</taxon>
        <taxon>Metazoa</taxon>
        <taxon>Spiralia</taxon>
        <taxon>Lophotrochozoa</taxon>
        <taxon>Mollusca</taxon>
        <taxon>Bivalvia</taxon>
        <taxon>Autobranchia</taxon>
        <taxon>Pteriomorphia</taxon>
        <taxon>Ostreida</taxon>
        <taxon>Ostreoidea</taxon>
        <taxon>Ostreidae</taxon>
        <taxon>Magallana</taxon>
    </lineage>
</organism>
<dbReference type="AlphaFoldDB" id="K1QK35"/>
<dbReference type="EMBL" id="JH817221">
    <property type="protein sequence ID" value="EKC31504.1"/>
    <property type="molecule type" value="Genomic_DNA"/>
</dbReference>
<proteinExistence type="predicted"/>
<protein>
    <submittedName>
        <fullName evidence="2">Uncharacterized protein</fullName>
    </submittedName>
</protein>